<evidence type="ECO:0000313" key="2">
    <source>
        <dbReference type="Proteomes" id="UP000664169"/>
    </source>
</evidence>
<dbReference type="Proteomes" id="UP000664169">
    <property type="component" value="Unassembled WGS sequence"/>
</dbReference>
<organism evidence="1 2">
    <name type="scientific">Gomphillus americanus</name>
    <dbReference type="NCBI Taxonomy" id="1940652"/>
    <lineage>
        <taxon>Eukaryota</taxon>
        <taxon>Fungi</taxon>
        <taxon>Dikarya</taxon>
        <taxon>Ascomycota</taxon>
        <taxon>Pezizomycotina</taxon>
        <taxon>Lecanoromycetes</taxon>
        <taxon>OSLEUM clade</taxon>
        <taxon>Ostropomycetidae</taxon>
        <taxon>Ostropales</taxon>
        <taxon>Graphidaceae</taxon>
        <taxon>Gomphilloideae</taxon>
        <taxon>Gomphillus</taxon>
    </lineage>
</organism>
<accession>A0A8H3IHM4</accession>
<sequence length="104" mass="11166">MQGITFDLAHSANLVFGGGVWGLMWASVGLSPQAQVGGMTTPEVYNEVAMRASALSGRSPLTAGVRLTKWGEPALISKMCVGNRTTAAKWYKKIKILIHYVSKV</sequence>
<protein>
    <submittedName>
        <fullName evidence="1">Uncharacterized protein</fullName>
    </submittedName>
</protein>
<comment type="caution">
    <text evidence="1">The sequence shown here is derived from an EMBL/GenBank/DDBJ whole genome shotgun (WGS) entry which is preliminary data.</text>
</comment>
<evidence type="ECO:0000313" key="1">
    <source>
        <dbReference type="EMBL" id="CAF9921175.1"/>
    </source>
</evidence>
<dbReference type="EMBL" id="CAJPDQ010000016">
    <property type="protein sequence ID" value="CAF9921175.1"/>
    <property type="molecule type" value="Genomic_DNA"/>
</dbReference>
<gene>
    <name evidence="1" type="ORF">GOMPHAMPRED_002249</name>
</gene>
<keyword evidence="2" id="KW-1185">Reference proteome</keyword>
<proteinExistence type="predicted"/>
<reference evidence="1" key="1">
    <citation type="submission" date="2021-03" db="EMBL/GenBank/DDBJ databases">
        <authorList>
            <person name="Tagirdzhanova G."/>
        </authorList>
    </citation>
    <scope>NUCLEOTIDE SEQUENCE</scope>
</reference>
<name>A0A8H3IHM4_9LECA</name>
<dbReference type="AlphaFoldDB" id="A0A8H3IHM4"/>